<dbReference type="Proteomes" id="UP001215280">
    <property type="component" value="Unassembled WGS sequence"/>
</dbReference>
<keyword evidence="3" id="KW-1185">Reference proteome</keyword>
<name>A0AAD7JG48_9AGAR</name>
<evidence type="ECO:0000256" key="1">
    <source>
        <dbReference type="SAM" id="SignalP"/>
    </source>
</evidence>
<keyword evidence="1" id="KW-0732">Signal</keyword>
<feature type="signal peptide" evidence="1">
    <location>
        <begin position="1"/>
        <end position="19"/>
    </location>
</feature>
<proteinExistence type="predicted"/>
<accession>A0AAD7JG48</accession>
<protein>
    <submittedName>
        <fullName evidence="2">Uncharacterized protein</fullName>
    </submittedName>
</protein>
<reference evidence="2" key="1">
    <citation type="submission" date="2023-03" db="EMBL/GenBank/DDBJ databases">
        <title>Massive genome expansion in bonnet fungi (Mycena s.s.) driven by repeated elements and novel gene families across ecological guilds.</title>
        <authorList>
            <consortium name="Lawrence Berkeley National Laboratory"/>
            <person name="Harder C.B."/>
            <person name="Miyauchi S."/>
            <person name="Viragh M."/>
            <person name="Kuo A."/>
            <person name="Thoen E."/>
            <person name="Andreopoulos B."/>
            <person name="Lu D."/>
            <person name="Skrede I."/>
            <person name="Drula E."/>
            <person name="Henrissat B."/>
            <person name="Morin E."/>
            <person name="Kohler A."/>
            <person name="Barry K."/>
            <person name="LaButti K."/>
            <person name="Morin E."/>
            <person name="Salamov A."/>
            <person name="Lipzen A."/>
            <person name="Mereny Z."/>
            <person name="Hegedus B."/>
            <person name="Baldrian P."/>
            <person name="Stursova M."/>
            <person name="Weitz H."/>
            <person name="Taylor A."/>
            <person name="Grigoriev I.V."/>
            <person name="Nagy L.G."/>
            <person name="Martin F."/>
            <person name="Kauserud H."/>
        </authorList>
    </citation>
    <scope>NUCLEOTIDE SEQUENCE</scope>
    <source>
        <strain evidence="2">CBHHK188m</strain>
    </source>
</reference>
<sequence>MIIQVFRLLPAFLLRAAWAHGDSGATSRPIPTAPLNASVGFQSGTAGNVASVATSGASGIAEASGSIDASSINDSGATSLPIPTAPLNASAGLQSGTAGLVAHVPTDPLPSGFRVTSASAYSVTSSVQATTAISA</sequence>
<comment type="caution">
    <text evidence="2">The sequence shown here is derived from an EMBL/GenBank/DDBJ whole genome shotgun (WGS) entry which is preliminary data.</text>
</comment>
<evidence type="ECO:0000313" key="3">
    <source>
        <dbReference type="Proteomes" id="UP001215280"/>
    </source>
</evidence>
<evidence type="ECO:0000313" key="2">
    <source>
        <dbReference type="EMBL" id="KAJ7764114.1"/>
    </source>
</evidence>
<gene>
    <name evidence="2" type="ORF">DFH07DRAFT_956133</name>
</gene>
<feature type="chain" id="PRO_5042164876" evidence="1">
    <location>
        <begin position="20"/>
        <end position="135"/>
    </location>
</feature>
<dbReference type="EMBL" id="JARJLG010000038">
    <property type="protein sequence ID" value="KAJ7764114.1"/>
    <property type="molecule type" value="Genomic_DNA"/>
</dbReference>
<dbReference type="AlphaFoldDB" id="A0AAD7JG48"/>
<organism evidence="2 3">
    <name type="scientific">Mycena maculata</name>
    <dbReference type="NCBI Taxonomy" id="230809"/>
    <lineage>
        <taxon>Eukaryota</taxon>
        <taxon>Fungi</taxon>
        <taxon>Dikarya</taxon>
        <taxon>Basidiomycota</taxon>
        <taxon>Agaricomycotina</taxon>
        <taxon>Agaricomycetes</taxon>
        <taxon>Agaricomycetidae</taxon>
        <taxon>Agaricales</taxon>
        <taxon>Marasmiineae</taxon>
        <taxon>Mycenaceae</taxon>
        <taxon>Mycena</taxon>
    </lineage>
</organism>